<comment type="caution">
    <text evidence="1">The sequence shown here is derived from an EMBL/GenBank/DDBJ whole genome shotgun (WGS) entry which is preliminary data.</text>
</comment>
<accession>A0A948S087</accession>
<dbReference type="AlphaFoldDB" id="A0A948S087"/>
<evidence type="ECO:0000313" key="1">
    <source>
        <dbReference type="EMBL" id="MBU2692457.1"/>
    </source>
</evidence>
<proteinExistence type="predicted"/>
<evidence type="ECO:0000313" key="2">
    <source>
        <dbReference type="Proteomes" id="UP000777784"/>
    </source>
</evidence>
<dbReference type="Proteomes" id="UP000777784">
    <property type="component" value="Unassembled WGS sequence"/>
</dbReference>
<dbReference type="EMBL" id="JAHJDP010000092">
    <property type="protein sequence ID" value="MBU2692457.1"/>
    <property type="molecule type" value="Genomic_DNA"/>
</dbReference>
<reference evidence="1" key="1">
    <citation type="submission" date="2021-05" db="EMBL/GenBank/DDBJ databases">
        <title>Energy efficiency and biological interactions define the core microbiome of deep oligotrophic groundwater.</title>
        <authorList>
            <person name="Mehrshad M."/>
            <person name="Lopez-Fernandez M."/>
            <person name="Bell E."/>
            <person name="Bernier-Latmani R."/>
            <person name="Bertilsson S."/>
            <person name="Dopson M."/>
        </authorList>
    </citation>
    <scope>NUCLEOTIDE SEQUENCE</scope>
    <source>
        <strain evidence="1">Modern_marine.mb.64</strain>
    </source>
</reference>
<dbReference type="Pfam" id="PF11950">
    <property type="entry name" value="DUF3467"/>
    <property type="match status" value="1"/>
</dbReference>
<protein>
    <submittedName>
        <fullName evidence="1">DUF3467 domain-containing protein</fullName>
    </submittedName>
</protein>
<sequence length="98" mass="11023">MEQDQKKTSVQVDIDPKEAEGIYSNLVLLSHSPSEFILDFARVLPGTRKAKVYSRIIMTPQNAHSLLNALQTNIERFEKQFGKIRVSGTDSKGDIGFK</sequence>
<dbReference type="InterPro" id="IPR021857">
    <property type="entry name" value="DUF3467"/>
</dbReference>
<name>A0A948S087_UNCEI</name>
<gene>
    <name evidence="1" type="ORF">KJ970_16165</name>
</gene>
<organism evidence="1 2">
    <name type="scientific">Eiseniibacteriota bacterium</name>
    <dbReference type="NCBI Taxonomy" id="2212470"/>
    <lineage>
        <taxon>Bacteria</taxon>
        <taxon>Candidatus Eiseniibacteriota</taxon>
    </lineage>
</organism>